<proteinExistence type="predicted"/>
<evidence type="ECO:0000313" key="2">
    <source>
        <dbReference type="EMBL" id="VDC98936.1"/>
    </source>
</evidence>
<organism evidence="2">
    <name type="scientific">Brassica campestris</name>
    <name type="common">Field mustard</name>
    <dbReference type="NCBI Taxonomy" id="3711"/>
    <lineage>
        <taxon>Eukaryota</taxon>
        <taxon>Viridiplantae</taxon>
        <taxon>Streptophyta</taxon>
        <taxon>Embryophyta</taxon>
        <taxon>Tracheophyta</taxon>
        <taxon>Spermatophyta</taxon>
        <taxon>Magnoliopsida</taxon>
        <taxon>eudicotyledons</taxon>
        <taxon>Gunneridae</taxon>
        <taxon>Pentapetalae</taxon>
        <taxon>rosids</taxon>
        <taxon>malvids</taxon>
        <taxon>Brassicales</taxon>
        <taxon>Brassicaceae</taxon>
        <taxon>Brassiceae</taxon>
        <taxon>Brassica</taxon>
    </lineage>
</organism>
<gene>
    <name evidence="2" type="ORF">BRAA07T29774Z</name>
    <name evidence="1" type="ORF">BRAPAZ1V2_A07P22720.2</name>
</gene>
<dbReference type="InterPro" id="IPR008927">
    <property type="entry name" value="6-PGluconate_DH-like_C_sf"/>
</dbReference>
<dbReference type="AlphaFoldDB" id="A0A3P6AXK2"/>
<accession>A0A3P6AXK2</accession>
<dbReference type="SUPFAM" id="SSF48179">
    <property type="entry name" value="6-phosphogluconate dehydrogenase C-terminal domain-like"/>
    <property type="match status" value="1"/>
</dbReference>
<name>A0A3P6AXK2_BRACM</name>
<reference evidence="2" key="1">
    <citation type="submission" date="2018-11" db="EMBL/GenBank/DDBJ databases">
        <authorList>
            <consortium name="Genoscope - CEA"/>
            <person name="William W."/>
        </authorList>
    </citation>
    <scope>NUCLEOTIDE SEQUENCE</scope>
</reference>
<evidence type="ECO:0000313" key="1">
    <source>
        <dbReference type="EMBL" id="CAG7902628.1"/>
    </source>
</evidence>
<dbReference type="EMBL" id="LS974623">
    <property type="protein sequence ID" value="CAG7902628.1"/>
    <property type="molecule type" value="Genomic_DNA"/>
</dbReference>
<dbReference type="Gramene" id="A07p22720.2_BraZ1">
    <property type="protein sequence ID" value="A07p22720.2_BraZ1.CDS"/>
    <property type="gene ID" value="A07g22720.2_BraZ1"/>
</dbReference>
<dbReference type="Gene3D" id="1.20.5.320">
    <property type="entry name" value="6-Phosphogluconate Dehydrogenase, domain 3"/>
    <property type="match status" value="1"/>
</dbReference>
<dbReference type="EMBL" id="LR031574">
    <property type="protein sequence ID" value="VDC98936.1"/>
    <property type="molecule type" value="Genomic_DNA"/>
</dbReference>
<dbReference type="Proteomes" id="UP000694005">
    <property type="component" value="Chromosome A07"/>
</dbReference>
<protein>
    <submittedName>
        <fullName evidence="1">Uncharacterized protein</fullName>
    </submittedName>
</protein>
<sequence length="102" mass="11931">MVLASHGIYKKMLIDDVRQNLKLSRETRIWQSLVVEPDVEESRGFGHLCWDKHTRNVCKSCVCTWTLKGVRERDLFGAHAYERTNRLAAYHTEWTKLAKLQG</sequence>